<dbReference type="Gene3D" id="2.70.70.10">
    <property type="entry name" value="Glucose Permease (Domain IIA)"/>
    <property type="match status" value="1"/>
</dbReference>
<evidence type="ECO:0000256" key="1">
    <source>
        <dbReference type="SAM" id="MobiDB-lite"/>
    </source>
</evidence>
<dbReference type="InterPro" id="IPR050570">
    <property type="entry name" value="Cell_wall_metabolism_enzyme"/>
</dbReference>
<evidence type="ECO:0000313" key="4">
    <source>
        <dbReference type="EMBL" id="TCP20266.1"/>
    </source>
</evidence>
<dbReference type="PANTHER" id="PTHR21666:SF291">
    <property type="entry name" value="STAGE II SPORULATION PROTEIN Q"/>
    <property type="match status" value="1"/>
</dbReference>
<name>A0A4V6NQE7_9BACL</name>
<feature type="domain" description="M23ase beta-sheet core" evidence="3">
    <location>
        <begin position="120"/>
        <end position="218"/>
    </location>
</feature>
<dbReference type="GO" id="GO:0004222">
    <property type="term" value="F:metalloendopeptidase activity"/>
    <property type="evidence" value="ECO:0007669"/>
    <property type="project" value="TreeGrafter"/>
</dbReference>
<dbReference type="InterPro" id="IPR016047">
    <property type="entry name" value="M23ase_b-sheet_dom"/>
</dbReference>
<comment type="caution">
    <text evidence="4">The sequence shown here is derived from an EMBL/GenBank/DDBJ whole genome shotgun (WGS) entry which is preliminary data.</text>
</comment>
<evidence type="ECO:0000259" key="3">
    <source>
        <dbReference type="Pfam" id="PF01551"/>
    </source>
</evidence>
<protein>
    <submittedName>
        <fullName evidence="4">Stage II sporulation protein Q</fullName>
    </submittedName>
</protein>
<accession>A0A4V6NQE7</accession>
<feature type="compositionally biased region" description="Low complexity" evidence="1">
    <location>
        <begin position="298"/>
        <end position="309"/>
    </location>
</feature>
<feature type="compositionally biased region" description="Basic and acidic residues" evidence="1">
    <location>
        <begin position="274"/>
        <end position="283"/>
    </location>
</feature>
<keyword evidence="2" id="KW-1133">Transmembrane helix</keyword>
<sequence>MTDKNKRNPREESEGNLRKLSKKRWFYPALYLCVAALIMTAVLWFQLDDSKNQANKNNNGDVVFQDDGKDAVPVNSAKEEFKWPVAKKDAVEIVTQFYDVNGSKEDQQAALVNYDHSYTQNTGIDIAAKDKKAFDVTAAMSGKVTKAKKDSILGYVVEVKHKDGVTTLYESLASTDVKPGDKVAQDDKIGVAGRSDYNKDAGIHVHFEIRKDGLAVNPVSYFKKGISSLDDVTKASNEPKGNMPEQDKSNQDNRNDNMKSDDNKMKSNDNNMNSDDKMQREDSQDNNSQGSNAEPDSTDSSTDQNSTDQGSDEGAITPPKENTPDDSGANS</sequence>
<keyword evidence="2" id="KW-0812">Transmembrane</keyword>
<proteinExistence type="predicted"/>
<feature type="transmembrane region" description="Helical" evidence="2">
    <location>
        <begin position="25"/>
        <end position="47"/>
    </location>
</feature>
<feature type="region of interest" description="Disordered" evidence="1">
    <location>
        <begin position="232"/>
        <end position="331"/>
    </location>
</feature>
<dbReference type="InterPro" id="IPR011055">
    <property type="entry name" value="Dup_hybrid_motif"/>
</dbReference>
<dbReference type="PANTHER" id="PTHR21666">
    <property type="entry name" value="PEPTIDASE-RELATED"/>
    <property type="match status" value="1"/>
</dbReference>
<feature type="compositionally biased region" description="Polar residues" evidence="1">
    <location>
        <begin position="285"/>
        <end position="295"/>
    </location>
</feature>
<dbReference type="AlphaFoldDB" id="A0A4V6NQE7"/>
<dbReference type="Proteomes" id="UP000295416">
    <property type="component" value="Unassembled WGS sequence"/>
</dbReference>
<keyword evidence="5" id="KW-1185">Reference proteome</keyword>
<gene>
    <name evidence="4" type="ORF">EV207_15428</name>
</gene>
<keyword evidence="2" id="KW-0472">Membrane</keyword>
<dbReference type="EMBL" id="SLXK01000054">
    <property type="protein sequence ID" value="TCP20266.1"/>
    <property type="molecule type" value="Genomic_DNA"/>
</dbReference>
<dbReference type="CDD" id="cd12797">
    <property type="entry name" value="M23_peptidase"/>
    <property type="match status" value="1"/>
</dbReference>
<organism evidence="4 5">
    <name type="scientific">Scopulibacillus darangshiensis</name>
    <dbReference type="NCBI Taxonomy" id="442528"/>
    <lineage>
        <taxon>Bacteria</taxon>
        <taxon>Bacillati</taxon>
        <taxon>Bacillota</taxon>
        <taxon>Bacilli</taxon>
        <taxon>Bacillales</taxon>
        <taxon>Sporolactobacillaceae</taxon>
        <taxon>Scopulibacillus</taxon>
    </lineage>
</organism>
<reference evidence="4 5" key="1">
    <citation type="submission" date="2019-03" db="EMBL/GenBank/DDBJ databases">
        <title>Genomic Encyclopedia of Type Strains, Phase IV (KMG-IV): sequencing the most valuable type-strain genomes for metagenomic binning, comparative biology and taxonomic classification.</title>
        <authorList>
            <person name="Goeker M."/>
        </authorList>
    </citation>
    <scope>NUCLEOTIDE SEQUENCE [LARGE SCALE GENOMIC DNA]</scope>
    <source>
        <strain evidence="4 5">DSM 19377</strain>
    </source>
</reference>
<dbReference type="RefSeq" id="WP_243647187.1">
    <property type="nucleotide sequence ID" value="NZ_SLXK01000054.1"/>
</dbReference>
<feature type="compositionally biased region" description="Basic and acidic residues" evidence="1">
    <location>
        <begin position="245"/>
        <end position="267"/>
    </location>
</feature>
<evidence type="ECO:0000313" key="5">
    <source>
        <dbReference type="Proteomes" id="UP000295416"/>
    </source>
</evidence>
<dbReference type="Pfam" id="PF01551">
    <property type="entry name" value="Peptidase_M23"/>
    <property type="match status" value="1"/>
</dbReference>
<evidence type="ECO:0000256" key="2">
    <source>
        <dbReference type="SAM" id="Phobius"/>
    </source>
</evidence>
<dbReference type="SUPFAM" id="SSF51261">
    <property type="entry name" value="Duplicated hybrid motif"/>
    <property type="match status" value="1"/>
</dbReference>